<dbReference type="GO" id="GO:0005886">
    <property type="term" value="C:plasma membrane"/>
    <property type="evidence" value="ECO:0007669"/>
    <property type="project" value="UniProtKB-SubCell"/>
</dbReference>
<feature type="transmembrane region" description="Helical" evidence="1">
    <location>
        <begin position="254"/>
        <end position="275"/>
    </location>
</feature>
<dbReference type="PANTHER" id="PTHR43471">
    <property type="entry name" value="ABC TRANSPORTER PERMEASE"/>
    <property type="match status" value="1"/>
</dbReference>
<feature type="transmembrane region" description="Helical" evidence="1">
    <location>
        <begin position="167"/>
        <end position="186"/>
    </location>
</feature>
<proteinExistence type="predicted"/>
<gene>
    <name evidence="2" type="ORF">ACFQL7_12620</name>
</gene>
<reference evidence="2 3" key="1">
    <citation type="journal article" date="2019" name="Int. J. Syst. Evol. Microbiol.">
        <title>The Global Catalogue of Microorganisms (GCM) 10K type strain sequencing project: providing services to taxonomists for standard genome sequencing and annotation.</title>
        <authorList>
            <consortium name="The Broad Institute Genomics Platform"/>
            <consortium name="The Broad Institute Genome Sequencing Center for Infectious Disease"/>
            <person name="Wu L."/>
            <person name="Ma J."/>
        </authorList>
    </citation>
    <scope>NUCLEOTIDE SEQUENCE [LARGE SCALE GENOMIC DNA]</scope>
    <source>
        <strain evidence="2 3">RDMS1</strain>
    </source>
</reference>
<feature type="transmembrane region" description="Helical" evidence="1">
    <location>
        <begin position="53"/>
        <end position="77"/>
    </location>
</feature>
<protein>
    <submittedName>
        <fullName evidence="2">ABC transporter permease</fullName>
    </submittedName>
</protein>
<keyword evidence="1" id="KW-1133">Transmembrane helix</keyword>
<dbReference type="Proteomes" id="UP001596417">
    <property type="component" value="Unassembled WGS sequence"/>
</dbReference>
<organism evidence="2 3">
    <name type="scientific">Halocatena marina</name>
    <dbReference type="NCBI Taxonomy" id="2934937"/>
    <lineage>
        <taxon>Archaea</taxon>
        <taxon>Methanobacteriati</taxon>
        <taxon>Methanobacteriota</taxon>
        <taxon>Stenosarchaea group</taxon>
        <taxon>Halobacteria</taxon>
        <taxon>Halobacteriales</taxon>
        <taxon>Natronomonadaceae</taxon>
        <taxon>Halocatena</taxon>
    </lineage>
</organism>
<feature type="transmembrane region" description="Helical" evidence="1">
    <location>
        <begin position="104"/>
        <end position="129"/>
    </location>
</feature>
<evidence type="ECO:0000313" key="3">
    <source>
        <dbReference type="Proteomes" id="UP001596417"/>
    </source>
</evidence>
<evidence type="ECO:0000313" key="2">
    <source>
        <dbReference type="EMBL" id="MFC7190599.1"/>
    </source>
</evidence>
<keyword evidence="3" id="KW-1185">Reference proteome</keyword>
<comment type="caution">
    <text evidence="2">The sequence shown here is derived from an EMBL/GenBank/DDBJ whole genome shotgun (WGS) entry which is preliminary data.</text>
</comment>
<sequence length="283" mass="30468">MTATPTLTIAKKEFEDAARSKLLWGLTLVLLVVTVPSFYGLTDSPILDNATDAIAFFPLVFQNFIAPLTIIAAYRAVVGERESGSLRVLFGHPIVRRDVIVGKLLGRVALVAAVLSIGLLALGAVVAIAYGTLPLVVFVVMVSYVLFYGTVWTAVTVGVSAAVTSRLQAIASLLGLFMILGPFGIWRSVALPLAALISTGSASTAGIDPLDPNTWSTWYLYAQRVNPMDNFVQNSEFVASLADSSIGYPGNLTVQLFGIFVLLFWAMVPLAMGYWRFERTDLV</sequence>
<dbReference type="Pfam" id="PF12679">
    <property type="entry name" value="ABC2_membrane_2"/>
    <property type="match status" value="1"/>
</dbReference>
<dbReference type="EMBL" id="JBHTAX010000001">
    <property type="protein sequence ID" value="MFC7190599.1"/>
    <property type="molecule type" value="Genomic_DNA"/>
</dbReference>
<keyword evidence="1" id="KW-0812">Transmembrane</keyword>
<dbReference type="GeneID" id="76200231"/>
<feature type="transmembrane region" description="Helical" evidence="1">
    <location>
        <begin position="22"/>
        <end position="41"/>
    </location>
</feature>
<dbReference type="PANTHER" id="PTHR43471:SF12">
    <property type="entry name" value="HYPOTHETICAL MEMBRANE PROTEIN, CONSERVED"/>
    <property type="match status" value="1"/>
</dbReference>
<accession>A0ABD5YMJ8</accession>
<dbReference type="AlphaFoldDB" id="A0ABD5YMJ8"/>
<feature type="transmembrane region" description="Helical" evidence="1">
    <location>
        <begin position="135"/>
        <end position="155"/>
    </location>
</feature>
<keyword evidence="1" id="KW-0472">Membrane</keyword>
<name>A0ABD5YMJ8_9EURY</name>
<evidence type="ECO:0000256" key="1">
    <source>
        <dbReference type="SAM" id="Phobius"/>
    </source>
</evidence>
<dbReference type="RefSeq" id="WP_264556018.1">
    <property type="nucleotide sequence ID" value="NZ_CP109979.1"/>
</dbReference>